<keyword evidence="3" id="KW-1185">Reference proteome</keyword>
<evidence type="ECO:0000313" key="3">
    <source>
        <dbReference type="Proteomes" id="UP001346149"/>
    </source>
</evidence>
<feature type="region of interest" description="Disordered" evidence="1">
    <location>
        <begin position="80"/>
        <end position="99"/>
    </location>
</feature>
<protein>
    <submittedName>
        <fullName evidence="2">Uncharacterized protein</fullName>
    </submittedName>
</protein>
<gene>
    <name evidence="2" type="ORF">SAY86_022662</name>
</gene>
<dbReference type="PANTHER" id="PTHR46153">
    <property type="entry name" value="ACYL CARRIER PROTEIN"/>
    <property type="match status" value="1"/>
</dbReference>
<dbReference type="EMBL" id="JAXQNO010000008">
    <property type="protein sequence ID" value="KAK4792227.1"/>
    <property type="molecule type" value="Genomic_DNA"/>
</dbReference>
<name>A0AAN7R773_TRANT</name>
<comment type="caution">
    <text evidence="2">The sequence shown here is derived from an EMBL/GenBank/DDBJ whole genome shotgun (WGS) entry which is preliminary data.</text>
</comment>
<dbReference type="GO" id="GO:0000036">
    <property type="term" value="F:acyl carrier activity"/>
    <property type="evidence" value="ECO:0007669"/>
    <property type="project" value="InterPro"/>
</dbReference>
<reference evidence="2 3" key="1">
    <citation type="journal article" date="2023" name="Hortic Res">
        <title>Pangenome of water caltrop reveals structural variations and asymmetric subgenome divergence after allopolyploidization.</title>
        <authorList>
            <person name="Zhang X."/>
            <person name="Chen Y."/>
            <person name="Wang L."/>
            <person name="Yuan Y."/>
            <person name="Fang M."/>
            <person name="Shi L."/>
            <person name="Lu R."/>
            <person name="Comes H.P."/>
            <person name="Ma Y."/>
            <person name="Chen Y."/>
            <person name="Huang G."/>
            <person name="Zhou Y."/>
            <person name="Zheng Z."/>
            <person name="Qiu Y."/>
        </authorList>
    </citation>
    <scope>NUCLEOTIDE SEQUENCE [LARGE SCALE GENOMIC DNA]</scope>
    <source>
        <strain evidence="2">F231</strain>
    </source>
</reference>
<dbReference type="InterPro" id="IPR044813">
    <property type="entry name" value="ACP_chloroplastic"/>
</dbReference>
<accession>A0AAN7R773</accession>
<proteinExistence type="predicted"/>
<evidence type="ECO:0000313" key="2">
    <source>
        <dbReference type="EMBL" id="KAK4792227.1"/>
    </source>
</evidence>
<dbReference type="PANTHER" id="PTHR46153:SF11">
    <property type="entry name" value="ACYL CARRIER PROTEIN 4, CHLOROPLASTIC"/>
    <property type="match status" value="1"/>
</dbReference>
<sequence>MLVACFEFEGLVLQAKPDTVGKVCEIVRKQLALPLETDLTPEYFVARLSILPLIWSQHMGLEEFDISIEEDSSTNITTVQDGEAAVDGSGNPVNLDPIS</sequence>
<dbReference type="AlphaFoldDB" id="A0AAN7R773"/>
<dbReference type="Proteomes" id="UP001346149">
    <property type="component" value="Unassembled WGS sequence"/>
</dbReference>
<organism evidence="2 3">
    <name type="scientific">Trapa natans</name>
    <name type="common">Water chestnut</name>
    <dbReference type="NCBI Taxonomy" id="22666"/>
    <lineage>
        <taxon>Eukaryota</taxon>
        <taxon>Viridiplantae</taxon>
        <taxon>Streptophyta</taxon>
        <taxon>Embryophyta</taxon>
        <taxon>Tracheophyta</taxon>
        <taxon>Spermatophyta</taxon>
        <taxon>Magnoliopsida</taxon>
        <taxon>eudicotyledons</taxon>
        <taxon>Gunneridae</taxon>
        <taxon>Pentapetalae</taxon>
        <taxon>rosids</taxon>
        <taxon>malvids</taxon>
        <taxon>Myrtales</taxon>
        <taxon>Lythraceae</taxon>
        <taxon>Trapa</taxon>
    </lineage>
</organism>
<evidence type="ECO:0000256" key="1">
    <source>
        <dbReference type="SAM" id="MobiDB-lite"/>
    </source>
</evidence>